<keyword evidence="1" id="KW-0472">Membrane</keyword>
<evidence type="ECO:0000313" key="4">
    <source>
        <dbReference type="Proteomes" id="UP000609530"/>
    </source>
</evidence>
<reference evidence="3 4" key="1">
    <citation type="journal article" date="2020" name="Microorganisms">
        <title>Reliable Identification of Environmental Pseudomonas Isolates Using the rpoD Gene.</title>
        <authorList>
            <consortium name="The Broad Institute Genome Sequencing Platform"/>
            <person name="Girard L."/>
            <person name="Lood C."/>
            <person name="Rokni-Zadeh H."/>
            <person name="van Noort V."/>
            <person name="Lavigne R."/>
            <person name="De Mot R."/>
        </authorList>
    </citation>
    <scope>NUCLEOTIDE SEQUENCE [LARGE SCALE GENOMIC DNA]</scope>
    <source>
        <strain evidence="3 4">RD9SR1</strain>
    </source>
</reference>
<dbReference type="GO" id="GO:0016757">
    <property type="term" value="F:glycosyltransferase activity"/>
    <property type="evidence" value="ECO:0007669"/>
    <property type="project" value="UniProtKB-KW"/>
</dbReference>
<comment type="caution">
    <text evidence="3">The sequence shown here is derived from an EMBL/GenBank/DDBJ whole genome shotgun (WGS) entry which is preliminary data.</text>
</comment>
<sequence length="297" mass="33788">MNCKPRVAVLLAAYNGVDWLQEQVESILLQEGVNVTIYASVDRSEDGTEEWLRAYQEHCPALCVLPVGVFGGAAKNFFRLLRDVDTSKYDYVALADQDDIWCSEKLLSAHQVISSGVADAYSANVTAFWPDGRKKLIDKAGTQKKYDYYFEAAGPGCTYVLRCDVAQGFKQFLIEHWQSASAVALHDWLIYAWVRSVGRAWYIDQRSMLNYRQHASNQMGANTGIKQLWRRVRLVQCGWYRGEVEKIAQLLALGNGQSAGIHPDLSNRLFLIKNFSQTRRNARDRLFLLALLLFNIY</sequence>
<dbReference type="Gene3D" id="3.90.550.10">
    <property type="entry name" value="Spore Coat Polysaccharide Biosynthesis Protein SpsA, Chain A"/>
    <property type="match status" value="1"/>
</dbReference>
<dbReference type="Proteomes" id="UP000609530">
    <property type="component" value="Unassembled WGS sequence"/>
</dbReference>
<dbReference type="EMBL" id="JABWRZ020000003">
    <property type="protein sequence ID" value="MBV4493371.1"/>
    <property type="molecule type" value="Genomic_DNA"/>
</dbReference>
<name>A0ABS6QGS1_9PSED</name>
<keyword evidence="1" id="KW-1003">Cell membrane</keyword>
<evidence type="ECO:0000313" key="3">
    <source>
        <dbReference type="EMBL" id="MBV4493371.1"/>
    </source>
</evidence>
<keyword evidence="3" id="KW-0808">Transferase</keyword>
<proteinExistence type="predicted"/>
<evidence type="ECO:0000256" key="1">
    <source>
        <dbReference type="ARBA" id="ARBA00022519"/>
    </source>
</evidence>
<evidence type="ECO:0000259" key="2">
    <source>
        <dbReference type="Pfam" id="PF00535"/>
    </source>
</evidence>
<dbReference type="InterPro" id="IPR029044">
    <property type="entry name" value="Nucleotide-diphossugar_trans"/>
</dbReference>
<keyword evidence="1" id="KW-0997">Cell inner membrane</keyword>
<dbReference type="SUPFAM" id="SSF53448">
    <property type="entry name" value="Nucleotide-diphospho-sugar transferases"/>
    <property type="match status" value="1"/>
</dbReference>
<dbReference type="Pfam" id="PF00535">
    <property type="entry name" value="Glycos_transf_2"/>
    <property type="match status" value="1"/>
</dbReference>
<feature type="domain" description="Glycosyltransferase 2-like" evidence="2">
    <location>
        <begin position="9"/>
        <end position="153"/>
    </location>
</feature>
<organism evidence="3 4">
    <name type="scientific">Pseudomonas oryzicola</name>
    <dbReference type="NCBI Taxonomy" id="485876"/>
    <lineage>
        <taxon>Bacteria</taxon>
        <taxon>Pseudomonadati</taxon>
        <taxon>Pseudomonadota</taxon>
        <taxon>Gammaproteobacteria</taxon>
        <taxon>Pseudomonadales</taxon>
        <taxon>Pseudomonadaceae</taxon>
        <taxon>Pseudomonas</taxon>
    </lineage>
</organism>
<dbReference type="InterPro" id="IPR001173">
    <property type="entry name" value="Glyco_trans_2-like"/>
</dbReference>
<protein>
    <submittedName>
        <fullName evidence="3">Glycosyltransferase</fullName>
        <ecNumber evidence="3">2.4.-.-</ecNumber>
    </submittedName>
</protein>
<keyword evidence="3" id="KW-0328">Glycosyltransferase</keyword>
<keyword evidence="4" id="KW-1185">Reference proteome</keyword>
<dbReference type="EC" id="2.4.-.-" evidence="3"/>
<gene>
    <name evidence="3" type="ORF">HU760_022580</name>
</gene>
<accession>A0ABS6QGS1</accession>